<feature type="transmembrane region" description="Helical" evidence="1">
    <location>
        <begin position="42"/>
        <end position="66"/>
    </location>
</feature>
<organism evidence="2 3">
    <name type="scientific">Gossypium stocksii</name>
    <dbReference type="NCBI Taxonomy" id="47602"/>
    <lineage>
        <taxon>Eukaryota</taxon>
        <taxon>Viridiplantae</taxon>
        <taxon>Streptophyta</taxon>
        <taxon>Embryophyta</taxon>
        <taxon>Tracheophyta</taxon>
        <taxon>Spermatophyta</taxon>
        <taxon>Magnoliopsida</taxon>
        <taxon>eudicotyledons</taxon>
        <taxon>Gunneridae</taxon>
        <taxon>Pentapetalae</taxon>
        <taxon>rosids</taxon>
        <taxon>malvids</taxon>
        <taxon>Malvales</taxon>
        <taxon>Malvaceae</taxon>
        <taxon>Malvoideae</taxon>
        <taxon>Gossypium</taxon>
    </lineage>
</organism>
<dbReference type="PANTHER" id="PTHR48200:SF1">
    <property type="entry name" value="AMINOTRANSFERASE-LIKE PLANT MOBILE DOMAIN-CONTAINING PROTEIN"/>
    <property type="match status" value="1"/>
</dbReference>
<protein>
    <submittedName>
        <fullName evidence="2">Uncharacterized protein</fullName>
    </submittedName>
</protein>
<keyword evidence="1" id="KW-1133">Transmembrane helix</keyword>
<dbReference type="Proteomes" id="UP000828251">
    <property type="component" value="Unassembled WGS sequence"/>
</dbReference>
<evidence type="ECO:0000313" key="2">
    <source>
        <dbReference type="EMBL" id="KAH1057494.1"/>
    </source>
</evidence>
<reference evidence="2 3" key="1">
    <citation type="journal article" date="2021" name="Plant Biotechnol. J.">
        <title>Multi-omics assisted identification of the key and species-specific regulatory components of drought-tolerant mechanisms in Gossypium stocksii.</title>
        <authorList>
            <person name="Yu D."/>
            <person name="Ke L."/>
            <person name="Zhang D."/>
            <person name="Wu Y."/>
            <person name="Sun Y."/>
            <person name="Mei J."/>
            <person name="Sun J."/>
            <person name="Sun Y."/>
        </authorList>
    </citation>
    <scope>NUCLEOTIDE SEQUENCE [LARGE SCALE GENOMIC DNA]</scope>
    <source>
        <strain evidence="3">cv. E1</strain>
        <tissue evidence="2">Leaf</tissue>
    </source>
</reference>
<dbReference type="EMBL" id="JAIQCV010000010">
    <property type="protein sequence ID" value="KAH1057494.1"/>
    <property type="molecule type" value="Genomic_DNA"/>
</dbReference>
<evidence type="ECO:0000256" key="1">
    <source>
        <dbReference type="SAM" id="Phobius"/>
    </source>
</evidence>
<comment type="caution">
    <text evidence="2">The sequence shown here is derived from an EMBL/GenBank/DDBJ whole genome shotgun (WGS) entry which is preliminary data.</text>
</comment>
<keyword evidence="1" id="KW-0472">Membrane</keyword>
<sequence length="161" mass="18920">MLMMQFRICLTSLMKGYARPSNLGRNFQIFERMSESRRGQIYRICAALVILLGIWGAVGYAPLLVLRQYWLRQFIPVTEGLTQCEFTYKGDNYKKKVCEISNAWNQTRRMKGFSAGLMTTLGYDWWWGKRINDNIPMPNQENARMIEEHLRVVPSELEIIK</sequence>
<dbReference type="PANTHER" id="PTHR48200">
    <property type="entry name" value="PROTEIN, PUTATIVE-RELATED"/>
    <property type="match status" value="1"/>
</dbReference>
<keyword evidence="1" id="KW-0812">Transmembrane</keyword>
<dbReference type="OrthoDB" id="990598at2759"/>
<accession>A0A9D3UUX6</accession>
<dbReference type="AlphaFoldDB" id="A0A9D3UUX6"/>
<evidence type="ECO:0000313" key="3">
    <source>
        <dbReference type="Proteomes" id="UP000828251"/>
    </source>
</evidence>
<keyword evidence="3" id="KW-1185">Reference proteome</keyword>
<gene>
    <name evidence="2" type="ORF">J1N35_035559</name>
</gene>
<proteinExistence type="predicted"/>
<name>A0A9D3UUX6_9ROSI</name>